<evidence type="ECO:0000313" key="10">
    <source>
        <dbReference type="Proteomes" id="UP000320799"/>
    </source>
</evidence>
<dbReference type="SUPFAM" id="SSF102114">
    <property type="entry name" value="Radical SAM enzymes"/>
    <property type="match status" value="1"/>
</dbReference>
<proteinExistence type="inferred from homology"/>
<keyword evidence="3" id="KW-0479">Metal-binding</keyword>
<dbReference type="InterPro" id="IPR007197">
    <property type="entry name" value="rSAM"/>
</dbReference>
<dbReference type="GO" id="GO:0051539">
    <property type="term" value="F:4 iron, 4 sulfur cluster binding"/>
    <property type="evidence" value="ECO:0007669"/>
    <property type="project" value="UniProtKB-KW"/>
</dbReference>
<protein>
    <submittedName>
        <fullName evidence="9">7-cyano-7-deazaguanosine synthase</fullName>
    </submittedName>
</protein>
<keyword evidence="10" id="KW-1185">Reference proteome</keyword>
<dbReference type="Pfam" id="PF04055">
    <property type="entry name" value="Radical_SAM"/>
    <property type="match status" value="1"/>
</dbReference>
<keyword evidence="2" id="KW-0949">S-adenosyl-L-methionine</keyword>
<keyword evidence="7" id="KW-0456">Lyase</keyword>
<dbReference type="GeneID" id="56135893"/>
<dbReference type="HAMAP" id="MF_00917">
    <property type="entry name" value="QueE"/>
    <property type="match status" value="1"/>
</dbReference>
<dbReference type="PROSITE" id="PS51918">
    <property type="entry name" value="RADICAL_SAM"/>
    <property type="match status" value="1"/>
</dbReference>
<accession>A0A514CSJ1</accession>
<dbReference type="Proteomes" id="UP000320799">
    <property type="component" value="Segment"/>
</dbReference>
<dbReference type="InterPro" id="IPR024924">
    <property type="entry name" value="7-CO-7-deazaguanine_synth-like"/>
</dbReference>
<evidence type="ECO:0000256" key="1">
    <source>
        <dbReference type="ARBA" id="ARBA00022485"/>
    </source>
</evidence>
<keyword evidence="5" id="KW-0408">Iron</keyword>
<evidence type="ECO:0000256" key="6">
    <source>
        <dbReference type="ARBA" id="ARBA00023014"/>
    </source>
</evidence>
<dbReference type="InterPro" id="IPR058240">
    <property type="entry name" value="rSAM_sf"/>
</dbReference>
<dbReference type="EMBL" id="MN094788">
    <property type="protein sequence ID" value="QDH83436.1"/>
    <property type="molecule type" value="Genomic_DNA"/>
</dbReference>
<dbReference type="PANTHER" id="PTHR42836:SF1">
    <property type="entry name" value="7-CARBOXY-7-DEAZAGUANINE SYNTHASE"/>
    <property type="match status" value="1"/>
</dbReference>
<evidence type="ECO:0000256" key="5">
    <source>
        <dbReference type="ARBA" id="ARBA00023004"/>
    </source>
</evidence>
<dbReference type="InterPro" id="IPR013785">
    <property type="entry name" value="Aldolase_TIM"/>
</dbReference>
<reference evidence="9 10" key="1">
    <citation type="submission" date="2019-06" db="EMBL/GenBank/DDBJ databases">
        <authorList>
            <person name="Kincaid V.D."/>
            <person name="Fuller A."/>
            <person name="Hodges K."/>
            <person name="Bansal M."/>
            <person name="Essig J."/>
            <person name="Johnson A."/>
        </authorList>
    </citation>
    <scope>NUCLEOTIDE SEQUENCE [LARGE SCALE GENOMIC DNA]</scope>
</reference>
<evidence type="ECO:0000259" key="8">
    <source>
        <dbReference type="PROSITE" id="PS51918"/>
    </source>
</evidence>
<evidence type="ECO:0000256" key="4">
    <source>
        <dbReference type="ARBA" id="ARBA00022842"/>
    </source>
</evidence>
<dbReference type="GO" id="GO:0046872">
    <property type="term" value="F:metal ion binding"/>
    <property type="evidence" value="ECO:0007669"/>
    <property type="project" value="UniProtKB-KW"/>
</dbReference>
<sequence length="282" mass="31643">MKDVIVIQNVDRVIRPKDYETLGEKIRVTSIFRTIQGEGPYTGYPSVFVRLSGCNFGNKAEDSACRWCDTAFQFDQGYDYTAEELLAAVQNQPDFHASDVVVITGGEPTLQHNLLKFMKLCHENDLSMQIETNGTQPSFYQQIEELDEEGTLPYTFVAKGTGVLHVVSPKAIYKAGKIPQPSQHVLKATACLKFVVSSDPESPHHEVPEWSRSARNKFRSIPVYVSPMAVYKRAYAGEVSSIWDRDLIDQERTAANYAYAAQYAMANGFLLSLQTHLFTSIP</sequence>
<dbReference type="KEGG" id="vg:56135893"/>
<keyword evidence="4" id="KW-0460">Magnesium</keyword>
<dbReference type="Gene3D" id="3.20.20.70">
    <property type="entry name" value="Aldolase class I"/>
    <property type="match status" value="1"/>
</dbReference>
<dbReference type="PANTHER" id="PTHR42836">
    <property type="entry name" value="7-CARBOXY-7-DEAZAGUANINE SYNTHASE"/>
    <property type="match status" value="1"/>
</dbReference>
<organism evidence="9 10">
    <name type="scientific">Achromobacter phage Motura</name>
    <dbReference type="NCBI Taxonomy" id="2591403"/>
    <lineage>
        <taxon>Viruses</taxon>
        <taxon>Duplodnaviria</taxon>
        <taxon>Heunggongvirae</taxon>
        <taxon>Uroviricota</taxon>
        <taxon>Caudoviricetes</taxon>
        <taxon>Moturavirus</taxon>
        <taxon>Moturavirus motura</taxon>
    </lineage>
</organism>
<dbReference type="GO" id="GO:0016829">
    <property type="term" value="F:lyase activity"/>
    <property type="evidence" value="ECO:0007669"/>
    <property type="project" value="UniProtKB-KW"/>
</dbReference>
<evidence type="ECO:0000256" key="7">
    <source>
        <dbReference type="ARBA" id="ARBA00023239"/>
    </source>
</evidence>
<keyword evidence="1" id="KW-0004">4Fe-4S</keyword>
<keyword evidence="6" id="KW-0411">Iron-sulfur</keyword>
<feature type="domain" description="Radical SAM core" evidence="8">
    <location>
        <begin position="41"/>
        <end position="258"/>
    </location>
</feature>
<dbReference type="RefSeq" id="YP_009903617.1">
    <property type="nucleotide sequence ID" value="NC_049849.1"/>
</dbReference>
<evidence type="ECO:0000256" key="2">
    <source>
        <dbReference type="ARBA" id="ARBA00022691"/>
    </source>
</evidence>
<name>A0A514CSJ1_9CAUD</name>
<dbReference type="SFLD" id="SFLDS00029">
    <property type="entry name" value="Radical_SAM"/>
    <property type="match status" value="1"/>
</dbReference>
<evidence type="ECO:0000313" key="9">
    <source>
        <dbReference type="EMBL" id="QDH83436.1"/>
    </source>
</evidence>
<evidence type="ECO:0000256" key="3">
    <source>
        <dbReference type="ARBA" id="ARBA00022723"/>
    </source>
</evidence>